<feature type="transmembrane region" description="Helical" evidence="1">
    <location>
        <begin position="54"/>
        <end position="70"/>
    </location>
</feature>
<protein>
    <submittedName>
        <fullName evidence="2">Uncharacterized protein</fullName>
    </submittedName>
</protein>
<comment type="caution">
    <text evidence="2">The sequence shown here is derived from an EMBL/GenBank/DDBJ whole genome shotgun (WGS) entry which is preliminary data.</text>
</comment>
<keyword evidence="1" id="KW-0472">Membrane</keyword>
<keyword evidence="3" id="KW-1185">Reference proteome</keyword>
<dbReference type="Proteomes" id="UP000233440">
    <property type="component" value="Unassembled WGS sequence"/>
</dbReference>
<dbReference type="OrthoDB" id="2739093at2"/>
<keyword evidence="1" id="KW-1133">Transmembrane helix</keyword>
<dbReference type="AlphaFoldDB" id="A0A2N3LLD4"/>
<evidence type="ECO:0000313" key="3">
    <source>
        <dbReference type="Proteomes" id="UP000233440"/>
    </source>
</evidence>
<evidence type="ECO:0000256" key="1">
    <source>
        <dbReference type="SAM" id="Phobius"/>
    </source>
</evidence>
<proteinExistence type="predicted"/>
<sequence length="206" mass="24405">MILTTIPGIIYSLYRFKNNQKLTFTGLFVILNLIVGLLLDLLSGSALQLLWNNIFYSLTLLFIYLISLIFKRPLYLYFALDLMTLKGYDRKITKELFFEKKIYKLFKLTTIIYCINELIYTFCLIQWILKYGVEAYRLDIILDNILNMFLSGTSFVVFIIIHLRVNEITPVKNIALKKARERSIYSIQAYSKSINFERVFFYFSTH</sequence>
<gene>
    <name evidence="2" type="ORF">CWO92_09145</name>
</gene>
<reference evidence="2 3" key="1">
    <citation type="submission" date="2017-11" db="EMBL/GenBank/DDBJ databases">
        <title>Bacillus camelliae sp. nov., isolated from pu'er tea.</title>
        <authorList>
            <person name="Niu L."/>
        </authorList>
    </citation>
    <scope>NUCLEOTIDE SEQUENCE [LARGE SCALE GENOMIC DNA]</scope>
    <source>
        <strain evidence="2 3">7578-1</strain>
    </source>
</reference>
<name>A0A2N3LLD4_9BACI</name>
<feature type="transmembrane region" description="Helical" evidence="1">
    <location>
        <begin position="22"/>
        <end position="42"/>
    </location>
</feature>
<feature type="transmembrane region" description="Helical" evidence="1">
    <location>
        <begin position="141"/>
        <end position="163"/>
    </location>
</feature>
<keyword evidence="1" id="KW-0812">Transmembrane</keyword>
<evidence type="ECO:0000313" key="2">
    <source>
        <dbReference type="EMBL" id="PKR85349.1"/>
    </source>
</evidence>
<feature type="transmembrane region" description="Helical" evidence="1">
    <location>
        <begin position="110"/>
        <end position="129"/>
    </location>
</feature>
<accession>A0A2N3LLD4</accession>
<dbReference type="EMBL" id="PIQO01000005">
    <property type="protein sequence ID" value="PKR85349.1"/>
    <property type="molecule type" value="Genomic_DNA"/>
</dbReference>
<organism evidence="2 3">
    <name type="scientific">Heyndrickxia camelliae</name>
    <dbReference type="NCBI Taxonomy" id="1707093"/>
    <lineage>
        <taxon>Bacteria</taxon>
        <taxon>Bacillati</taxon>
        <taxon>Bacillota</taxon>
        <taxon>Bacilli</taxon>
        <taxon>Bacillales</taxon>
        <taxon>Bacillaceae</taxon>
        <taxon>Heyndrickxia</taxon>
    </lineage>
</organism>